<gene>
    <name evidence="3" type="ORF">GQ588_02395</name>
</gene>
<dbReference type="InterPro" id="IPR050570">
    <property type="entry name" value="Cell_wall_metabolism_enzyme"/>
</dbReference>
<feature type="domain" description="M23ase beta-sheet core" evidence="2">
    <location>
        <begin position="340"/>
        <end position="439"/>
    </location>
</feature>
<dbReference type="Gene3D" id="2.70.70.10">
    <property type="entry name" value="Glucose Permease (Domain IIA)"/>
    <property type="match status" value="1"/>
</dbReference>
<dbReference type="Pfam" id="PF01551">
    <property type="entry name" value="Peptidase_M23"/>
    <property type="match status" value="1"/>
</dbReference>
<evidence type="ECO:0000259" key="2">
    <source>
        <dbReference type="Pfam" id="PF01551"/>
    </source>
</evidence>
<dbReference type="PANTHER" id="PTHR21666:SF270">
    <property type="entry name" value="MUREIN HYDROLASE ACTIVATOR ENVC"/>
    <property type="match status" value="1"/>
</dbReference>
<dbReference type="InterPro" id="IPR011055">
    <property type="entry name" value="Dup_hybrid_motif"/>
</dbReference>
<keyword evidence="1" id="KW-0732">Signal</keyword>
<name>A0A857DFV2_9FIRM</name>
<evidence type="ECO:0000313" key="3">
    <source>
        <dbReference type="EMBL" id="QGZ99580.1"/>
    </source>
</evidence>
<dbReference type="SUPFAM" id="SSF51261">
    <property type="entry name" value="Duplicated hybrid motif"/>
    <property type="match status" value="1"/>
</dbReference>
<dbReference type="EMBL" id="CP046996">
    <property type="protein sequence ID" value="QGZ99580.1"/>
    <property type="molecule type" value="Genomic_DNA"/>
</dbReference>
<evidence type="ECO:0000313" key="4">
    <source>
        <dbReference type="Proteomes" id="UP000430508"/>
    </source>
</evidence>
<dbReference type="PANTHER" id="PTHR21666">
    <property type="entry name" value="PEPTIDASE-RELATED"/>
    <property type="match status" value="1"/>
</dbReference>
<feature type="signal peptide" evidence="1">
    <location>
        <begin position="1"/>
        <end position="25"/>
    </location>
</feature>
<dbReference type="Proteomes" id="UP000430508">
    <property type="component" value="Chromosome"/>
</dbReference>
<accession>A0A857DFV2</accession>
<dbReference type="CDD" id="cd12797">
    <property type="entry name" value="M23_peptidase"/>
    <property type="match status" value="1"/>
</dbReference>
<evidence type="ECO:0000256" key="1">
    <source>
        <dbReference type="SAM" id="SignalP"/>
    </source>
</evidence>
<dbReference type="GO" id="GO:0004222">
    <property type="term" value="F:metalloendopeptidase activity"/>
    <property type="evidence" value="ECO:0007669"/>
    <property type="project" value="TreeGrafter"/>
</dbReference>
<proteinExistence type="predicted"/>
<protein>
    <submittedName>
        <fullName evidence="3">Peptidoglycan DD-metalloendopeptidase family protein</fullName>
    </submittedName>
</protein>
<dbReference type="InterPro" id="IPR016047">
    <property type="entry name" value="M23ase_b-sheet_dom"/>
</dbReference>
<dbReference type="AlphaFoldDB" id="A0A857DFV2"/>
<organism evidence="3 4">
    <name type="scientific">Dehalobacter restrictus</name>
    <dbReference type="NCBI Taxonomy" id="55583"/>
    <lineage>
        <taxon>Bacteria</taxon>
        <taxon>Bacillati</taxon>
        <taxon>Bacillota</taxon>
        <taxon>Clostridia</taxon>
        <taxon>Eubacteriales</taxon>
        <taxon>Desulfitobacteriaceae</taxon>
        <taxon>Dehalobacter</taxon>
    </lineage>
</organism>
<dbReference type="RefSeq" id="WP_025205172.1">
    <property type="nucleotide sequence ID" value="NZ_CP046996.1"/>
</dbReference>
<feature type="chain" id="PRO_5032875384" evidence="1">
    <location>
        <begin position="26"/>
        <end position="464"/>
    </location>
</feature>
<reference evidence="3 4" key="1">
    <citation type="submission" date="2019-12" db="EMBL/GenBank/DDBJ databases">
        <title>Sequence classification of anaerobic respiratory reductive dehalogenases: First we see many, then we see few.</title>
        <authorList>
            <person name="Molenda O."/>
            <person name="Puentes Jacome L.A."/>
            <person name="Cao X."/>
            <person name="Nesbo C.L."/>
            <person name="Tang S."/>
            <person name="Morson N."/>
            <person name="Patron J."/>
            <person name="Lomheim L."/>
            <person name="Wishart D.S."/>
            <person name="Edwards E.A."/>
        </authorList>
    </citation>
    <scope>NUCLEOTIDE SEQUENCE [LARGE SCALE GENOMIC DNA]</scope>
    <source>
        <strain evidence="3 4">12DCA</strain>
    </source>
</reference>
<sequence>MLKKSVISVLCATLLLIGIPGSIFAANDDSNTPFPSTKVDQTTYMPADVVAALDATNTDSNKSIAPNTTTGDLLTAIVLPRSMNINTPKIDMKKVHDTNPLEKLQKENLKSHGYSNEEIKDMDAGDYNEIEKTWRISESDISLYKSFFPELENVDISNWTYGDYLAYDEEAAANANVYAPTPEQATALEARNITLSDARTLLKDFYSYDGILEQSDETLKEYIEAYYQFTVDNIYALADISEKKNSIKNTQSINTGKFTVQYQEEPDPLLQGNTYRYVSFPGGYGYDWFHEDAGTHVSQTVRDNQKAAVVKGYNRLYGVSGTTYTCGNLWGTWSKSQAGAHEGIDYNRGTNPTIYTMATGSVYYYYNNGSTRSQVCVTDASYTYTYLHMATINIKNNGVVTGPTYPSGVNVTAGSSSLGTQGSVGNSSGNHVHFEVHSGSTIGLFGENEDTLSCLNPYNAINRF</sequence>